<evidence type="ECO:0000313" key="4">
    <source>
        <dbReference type="Proteomes" id="UP001595887"/>
    </source>
</evidence>
<dbReference type="Pfam" id="PF13229">
    <property type="entry name" value="Beta_helix"/>
    <property type="match status" value="1"/>
</dbReference>
<dbReference type="InterPro" id="IPR039448">
    <property type="entry name" value="Beta_helix"/>
</dbReference>
<dbReference type="EMBL" id="JBHSDH010000013">
    <property type="protein sequence ID" value="MFC4293204.1"/>
    <property type="molecule type" value="Genomic_DNA"/>
</dbReference>
<name>A0ABV8RKI8_9SPHN</name>
<evidence type="ECO:0000313" key="3">
    <source>
        <dbReference type="EMBL" id="MFC4293204.1"/>
    </source>
</evidence>
<evidence type="ECO:0000256" key="1">
    <source>
        <dbReference type="SAM" id="SignalP"/>
    </source>
</evidence>
<proteinExistence type="predicted"/>
<organism evidence="3 4">
    <name type="scientific">Sphingorhabdus arenilitoris</name>
    <dbReference type="NCBI Taxonomy" id="1490041"/>
    <lineage>
        <taxon>Bacteria</taxon>
        <taxon>Pseudomonadati</taxon>
        <taxon>Pseudomonadota</taxon>
        <taxon>Alphaproteobacteria</taxon>
        <taxon>Sphingomonadales</taxon>
        <taxon>Sphingomonadaceae</taxon>
        <taxon>Sphingorhabdus</taxon>
    </lineage>
</organism>
<gene>
    <name evidence="3" type="ORF">ACFOWX_12335</name>
</gene>
<protein>
    <submittedName>
        <fullName evidence="3">Right-handed parallel beta-helix repeat-containing protein</fullName>
    </submittedName>
</protein>
<feature type="domain" description="Right handed beta helix" evidence="2">
    <location>
        <begin position="103"/>
        <end position="251"/>
    </location>
</feature>
<keyword evidence="1" id="KW-0732">Signal</keyword>
<dbReference type="SUPFAM" id="SSF51126">
    <property type="entry name" value="Pectin lyase-like"/>
    <property type="match status" value="1"/>
</dbReference>
<dbReference type="Proteomes" id="UP001595887">
    <property type="component" value="Unassembled WGS sequence"/>
</dbReference>
<comment type="caution">
    <text evidence="3">The sequence shown here is derived from an EMBL/GenBank/DDBJ whole genome shotgun (WGS) entry which is preliminary data.</text>
</comment>
<feature type="chain" id="PRO_5045219986" evidence="1">
    <location>
        <begin position="22"/>
        <end position="319"/>
    </location>
</feature>
<reference evidence="4" key="1">
    <citation type="journal article" date="2019" name="Int. J. Syst. Evol. Microbiol.">
        <title>The Global Catalogue of Microorganisms (GCM) 10K type strain sequencing project: providing services to taxonomists for standard genome sequencing and annotation.</title>
        <authorList>
            <consortium name="The Broad Institute Genomics Platform"/>
            <consortium name="The Broad Institute Genome Sequencing Center for Infectious Disease"/>
            <person name="Wu L."/>
            <person name="Ma J."/>
        </authorList>
    </citation>
    <scope>NUCLEOTIDE SEQUENCE [LARGE SCALE GENOMIC DNA]</scope>
    <source>
        <strain evidence="4">CECT 8531</strain>
    </source>
</reference>
<dbReference type="Gene3D" id="2.160.20.10">
    <property type="entry name" value="Single-stranded right-handed beta-helix, Pectin lyase-like"/>
    <property type="match status" value="1"/>
</dbReference>
<feature type="signal peptide" evidence="1">
    <location>
        <begin position="1"/>
        <end position="21"/>
    </location>
</feature>
<sequence>MSKSPYMIGSLVGLAALLAWAHDASAQADQNAPFQIAETGQKFRILDQAVKAIGDGEGTILIRPGLYQQCAVQEEGSIAYRAAAIGQVIFDRATCEGKAALVLRGRGASVDGIIFQGMAVPDANGAGIRLEKGDLVVTRSIFRDSEQGILTAPDPSSNIRIDQSTFSGLGRCDRGLDCAHSIYIGDYGSLTVTNSRFERGNGGHYVKSRAARVDIRDNAFDDSRGRTTNYMIDLPGGATGTISGNKFVQGENKENYSAFITVAPEGKKHSSAGLSIFNNDARIGPGIDRNSTFLADWSGDQINLGVNRLGSNLKRYERR</sequence>
<keyword evidence="4" id="KW-1185">Reference proteome</keyword>
<evidence type="ECO:0000259" key="2">
    <source>
        <dbReference type="Pfam" id="PF13229"/>
    </source>
</evidence>
<dbReference type="InterPro" id="IPR012334">
    <property type="entry name" value="Pectin_lyas_fold"/>
</dbReference>
<accession>A0ABV8RKI8</accession>
<dbReference type="InterPro" id="IPR011050">
    <property type="entry name" value="Pectin_lyase_fold/virulence"/>
</dbReference>
<dbReference type="RefSeq" id="WP_381424538.1">
    <property type="nucleotide sequence ID" value="NZ_JBHSDH010000013.1"/>
</dbReference>